<evidence type="ECO:0000256" key="8">
    <source>
        <dbReference type="ARBA" id="ARBA00022833"/>
    </source>
</evidence>
<dbReference type="SUPFAM" id="SSF46785">
    <property type="entry name" value="Winged helix' DNA-binding domain"/>
    <property type="match status" value="1"/>
</dbReference>
<gene>
    <name evidence="14" type="ordered locus">trd_A0182</name>
</gene>
<evidence type="ECO:0000256" key="12">
    <source>
        <dbReference type="PIRSR" id="PIRSR602481-1"/>
    </source>
</evidence>
<name>B9L318_THERP</name>
<dbReference type="InterPro" id="IPR036390">
    <property type="entry name" value="WH_DNA-bd_sf"/>
</dbReference>
<keyword evidence="7 12" id="KW-0479">Metal-binding</keyword>
<keyword evidence="13" id="KW-0408">Iron</keyword>
<dbReference type="AlphaFoldDB" id="B9L318"/>
<dbReference type="KEGG" id="tro:trd_A0182"/>
<feature type="binding site" evidence="12">
    <location>
        <position position="114"/>
    </location>
    <ligand>
        <name>Zn(2+)</name>
        <dbReference type="ChEBI" id="CHEBI:29105"/>
    </ligand>
</feature>
<keyword evidence="9" id="KW-0805">Transcription regulation</keyword>
<feature type="binding site" evidence="13">
    <location>
        <position position="129"/>
    </location>
    <ligand>
        <name>Fe cation</name>
        <dbReference type="ChEBI" id="CHEBI:24875"/>
    </ligand>
</feature>
<organism evidence="14 15">
    <name type="scientific">Thermomicrobium roseum (strain ATCC 27502 / DSM 5159 / P-2)</name>
    <dbReference type="NCBI Taxonomy" id="309801"/>
    <lineage>
        <taxon>Bacteria</taxon>
        <taxon>Pseudomonadati</taxon>
        <taxon>Thermomicrobiota</taxon>
        <taxon>Thermomicrobia</taxon>
        <taxon>Thermomicrobiales</taxon>
        <taxon>Thermomicrobiaceae</taxon>
        <taxon>Thermomicrobium</taxon>
    </lineage>
</organism>
<dbReference type="GO" id="GO:0000976">
    <property type="term" value="F:transcription cis-regulatory region binding"/>
    <property type="evidence" value="ECO:0007669"/>
    <property type="project" value="TreeGrafter"/>
</dbReference>
<dbReference type="eggNOG" id="COG0735">
    <property type="taxonomic scope" value="Bacteria"/>
</dbReference>
<geneLocation type="plasmid" evidence="15">
    <name>Tros</name>
</geneLocation>
<dbReference type="GO" id="GO:0045892">
    <property type="term" value="P:negative regulation of DNA-templated transcription"/>
    <property type="evidence" value="ECO:0007669"/>
    <property type="project" value="TreeGrafter"/>
</dbReference>
<dbReference type="GO" id="GO:0003700">
    <property type="term" value="F:DNA-binding transcription factor activity"/>
    <property type="evidence" value="ECO:0007669"/>
    <property type="project" value="InterPro"/>
</dbReference>
<evidence type="ECO:0000256" key="2">
    <source>
        <dbReference type="ARBA" id="ARBA00007957"/>
    </source>
</evidence>
<protein>
    <recommendedName>
        <fullName evidence="4">Ferric uptake regulation protein</fullName>
    </recommendedName>
</protein>
<dbReference type="Proteomes" id="UP000000447">
    <property type="component" value="Plasmid unnamed"/>
</dbReference>
<dbReference type="Pfam" id="PF01475">
    <property type="entry name" value="FUR"/>
    <property type="match status" value="1"/>
</dbReference>
<evidence type="ECO:0000256" key="9">
    <source>
        <dbReference type="ARBA" id="ARBA00023015"/>
    </source>
</evidence>
<feature type="binding site" evidence="13">
    <location>
        <position position="146"/>
    </location>
    <ligand>
        <name>Fe cation</name>
        <dbReference type="ChEBI" id="CHEBI:24875"/>
    </ligand>
</feature>
<evidence type="ECO:0000256" key="3">
    <source>
        <dbReference type="ARBA" id="ARBA00011738"/>
    </source>
</evidence>
<evidence type="ECO:0000256" key="13">
    <source>
        <dbReference type="PIRSR" id="PIRSR602481-2"/>
    </source>
</evidence>
<feature type="binding site" evidence="12">
    <location>
        <position position="157"/>
    </location>
    <ligand>
        <name>Zn(2+)</name>
        <dbReference type="ChEBI" id="CHEBI:29105"/>
    </ligand>
</feature>
<keyword evidence="6" id="KW-0678">Repressor</keyword>
<accession>B9L318</accession>
<keyword evidence="10" id="KW-0238">DNA-binding</keyword>
<keyword evidence="8 12" id="KW-0862">Zinc</keyword>
<feature type="binding site" evidence="13">
    <location>
        <position position="108"/>
    </location>
    <ligand>
        <name>Fe cation</name>
        <dbReference type="ChEBI" id="CHEBI:24875"/>
    </ligand>
</feature>
<evidence type="ECO:0000256" key="11">
    <source>
        <dbReference type="ARBA" id="ARBA00023163"/>
    </source>
</evidence>
<comment type="similarity">
    <text evidence="2">Belongs to the Fur family.</text>
</comment>
<dbReference type="InterPro" id="IPR043135">
    <property type="entry name" value="Fur_C"/>
</dbReference>
<comment type="cofactor">
    <cofactor evidence="12">
        <name>Zn(2+)</name>
        <dbReference type="ChEBI" id="CHEBI:29105"/>
    </cofactor>
    <text evidence="12">Binds 1 zinc ion per subunit.</text>
</comment>
<sequence>MLALGDTAVPVYWRTVRAIMRTAETILETMHQRGWRITGPRRAIVEYVLAQDGPFSAEEIFRALRRRQPTIGRATVFRTLDLLAELGVVERIHHPSGVHRYVVGGDGHRHHVVCIRCGAVAEFAGCNLETVLAQVADQTRFRILGHWLEVSGLCQLCQREPAVSSS</sequence>
<feature type="binding site" evidence="12">
    <location>
        <position position="117"/>
    </location>
    <ligand>
        <name>Zn(2+)</name>
        <dbReference type="ChEBI" id="CHEBI:29105"/>
    </ligand>
</feature>
<keyword evidence="11" id="KW-0804">Transcription</keyword>
<evidence type="ECO:0000313" key="15">
    <source>
        <dbReference type="Proteomes" id="UP000000447"/>
    </source>
</evidence>
<dbReference type="PANTHER" id="PTHR33202:SF2">
    <property type="entry name" value="FERRIC UPTAKE REGULATION PROTEIN"/>
    <property type="match status" value="1"/>
</dbReference>
<proteinExistence type="inferred from homology"/>
<evidence type="ECO:0000256" key="1">
    <source>
        <dbReference type="ARBA" id="ARBA00004496"/>
    </source>
</evidence>
<comment type="subcellular location">
    <subcellularLocation>
        <location evidence="1">Cytoplasm</location>
    </subcellularLocation>
</comment>
<evidence type="ECO:0000256" key="7">
    <source>
        <dbReference type="ARBA" id="ARBA00022723"/>
    </source>
</evidence>
<comment type="cofactor">
    <cofactor evidence="13">
        <name>Mn(2+)</name>
        <dbReference type="ChEBI" id="CHEBI:29035"/>
    </cofactor>
    <cofactor evidence="13">
        <name>Fe(2+)</name>
        <dbReference type="ChEBI" id="CHEBI:29033"/>
    </cofactor>
    <text evidence="13">Binds 1 Mn(2+) or Fe(2+) ion per subunit.</text>
</comment>
<dbReference type="GO" id="GO:0005829">
    <property type="term" value="C:cytosol"/>
    <property type="evidence" value="ECO:0007669"/>
    <property type="project" value="TreeGrafter"/>
</dbReference>
<dbReference type="HOGENOM" id="CLU_096072_4_3_0"/>
<dbReference type="GO" id="GO:1900376">
    <property type="term" value="P:regulation of secondary metabolite biosynthetic process"/>
    <property type="evidence" value="ECO:0007669"/>
    <property type="project" value="TreeGrafter"/>
</dbReference>
<feature type="binding site" evidence="12">
    <location>
        <position position="154"/>
    </location>
    <ligand>
        <name>Zn(2+)</name>
        <dbReference type="ChEBI" id="CHEBI:29105"/>
    </ligand>
</feature>
<dbReference type="Gene3D" id="1.10.10.10">
    <property type="entry name" value="Winged helix-like DNA-binding domain superfamily/Winged helix DNA-binding domain"/>
    <property type="match status" value="1"/>
</dbReference>
<evidence type="ECO:0000313" key="14">
    <source>
        <dbReference type="EMBL" id="ACM06629.1"/>
    </source>
</evidence>
<dbReference type="GO" id="GO:0008270">
    <property type="term" value="F:zinc ion binding"/>
    <property type="evidence" value="ECO:0007669"/>
    <property type="project" value="TreeGrafter"/>
</dbReference>
<evidence type="ECO:0000256" key="6">
    <source>
        <dbReference type="ARBA" id="ARBA00022491"/>
    </source>
</evidence>
<dbReference type="EMBL" id="CP001276">
    <property type="protein sequence ID" value="ACM06629.1"/>
    <property type="molecule type" value="Genomic_DNA"/>
</dbReference>
<reference evidence="14 15" key="1">
    <citation type="journal article" date="2009" name="PLoS ONE">
        <title>Complete genome sequence of the aerobic CO-oxidizing thermophile Thermomicrobium roseum.</title>
        <authorList>
            <person name="Wu D."/>
            <person name="Raymond J."/>
            <person name="Wu M."/>
            <person name="Chatterji S."/>
            <person name="Ren Q."/>
            <person name="Graham J.E."/>
            <person name="Bryant D.A."/>
            <person name="Robb F."/>
            <person name="Colman A."/>
            <person name="Tallon L.J."/>
            <person name="Badger J.H."/>
            <person name="Madupu R."/>
            <person name="Ward N.L."/>
            <person name="Eisen J.A."/>
        </authorList>
    </citation>
    <scope>NUCLEOTIDE SEQUENCE [LARGE SCALE GENOMIC DNA]</scope>
    <source>
        <strain evidence="15">ATCC 27502 / DSM 5159 / P-2</strain>
        <plasmid evidence="14">unnamed</plasmid>
    </source>
</reference>
<comment type="subunit">
    <text evidence="3">Homodimer.</text>
</comment>
<dbReference type="Gene3D" id="3.30.1490.190">
    <property type="match status" value="1"/>
</dbReference>
<dbReference type="InterPro" id="IPR002481">
    <property type="entry name" value="FUR"/>
</dbReference>
<dbReference type="CDD" id="cd07153">
    <property type="entry name" value="Fur_like"/>
    <property type="match status" value="1"/>
</dbReference>
<evidence type="ECO:0000256" key="5">
    <source>
        <dbReference type="ARBA" id="ARBA00022490"/>
    </source>
</evidence>
<dbReference type="PANTHER" id="PTHR33202">
    <property type="entry name" value="ZINC UPTAKE REGULATION PROTEIN"/>
    <property type="match status" value="1"/>
</dbReference>
<keyword evidence="5" id="KW-0963">Cytoplasm</keyword>
<keyword evidence="15" id="KW-1185">Reference proteome</keyword>
<dbReference type="InterPro" id="IPR036388">
    <property type="entry name" value="WH-like_DNA-bd_sf"/>
</dbReference>
<evidence type="ECO:0000256" key="10">
    <source>
        <dbReference type="ARBA" id="ARBA00023125"/>
    </source>
</evidence>
<evidence type="ECO:0000256" key="4">
    <source>
        <dbReference type="ARBA" id="ARBA00020910"/>
    </source>
</evidence>
<keyword evidence="14" id="KW-0614">Plasmid</keyword>